<dbReference type="Pfam" id="PF06414">
    <property type="entry name" value="Zeta_toxin"/>
    <property type="match status" value="1"/>
</dbReference>
<dbReference type="Proteomes" id="UP001438189">
    <property type="component" value="Unassembled WGS sequence"/>
</dbReference>
<sequence>MADDPELGLLPETQNERIFRTEILPDHLPAEIGKADHPKLVVIGGQPGSGTTALLTRAHTELEQSDPVIRIASGDLAAYHPDFIAHQATDPGTASRLAQGDAGIWTEKLLAAATKRGVHVVLETTMQAPEAVERILAAGRDANYRIEAHVLAVDPRISWQGDHYWYEELNIAGAAAPAPARSAHENSVAGLAESLERIESGRLANRVVVQTALGNKIYDNELKQGQWRSQPAARQVLEEARSRPLSSEEIDRFAMAWEKVLSRMHERGAPMDQIDAVRNQSRDDLAWFVSERRRADADDGQDAQQVAHRLERRLEPDIAVPSADLSIHAPRGVERAGESRGRNVHPGDILIPGRELADLGEAEIVRRLRESSRLAEKRAEIERLSQLVYGTSAAVSATVEGIDGAMAGSAAGQDVRAGKLGSMAGEGRRFLRGESPDRQTARAHLPQLAAALEDYGRTVDFERHQIETRHREEQHRHRQEIRSPSEGLSEVLRAPAHEQASRLNASLQTRREFEQIVAAITRRLGPDDRRALRAQDPDQLARSLGTSQDRAIALTRLHAQTQAVGRQVQVQRQQLDRNAGLTIKR</sequence>
<organism evidence="6 7">
    <name type="scientific">Agrobacterium radiobacter</name>
    <dbReference type="NCBI Taxonomy" id="362"/>
    <lineage>
        <taxon>Bacteria</taxon>
        <taxon>Pseudomonadati</taxon>
        <taxon>Pseudomonadota</taxon>
        <taxon>Alphaproteobacteria</taxon>
        <taxon>Hyphomicrobiales</taxon>
        <taxon>Rhizobiaceae</taxon>
        <taxon>Rhizobium/Agrobacterium group</taxon>
        <taxon>Agrobacterium</taxon>
        <taxon>Agrobacterium tumefaciens complex</taxon>
    </lineage>
</organism>
<evidence type="ECO:0000256" key="3">
    <source>
        <dbReference type="SAM" id="MobiDB-lite"/>
    </source>
</evidence>
<gene>
    <name evidence="6" type="ORF">ABVB70_19645</name>
</gene>
<evidence type="ECO:0000313" key="6">
    <source>
        <dbReference type="EMBL" id="MES4992538.1"/>
    </source>
</evidence>
<keyword evidence="1" id="KW-0547">Nucleotide-binding</keyword>
<dbReference type="RefSeq" id="WP_353574488.1">
    <property type="nucleotide sequence ID" value="NZ_JBETME010000008.1"/>
</dbReference>
<dbReference type="InterPro" id="IPR041533">
    <property type="entry name" value="Bep_BID"/>
</dbReference>
<proteinExistence type="predicted"/>
<accession>A0ABD5LN01</accession>
<feature type="domain" description="Bartonella effector protein BID" evidence="5">
    <location>
        <begin position="367"/>
        <end position="457"/>
    </location>
</feature>
<dbReference type="Gene3D" id="3.40.50.300">
    <property type="entry name" value="P-loop containing nucleotide triphosphate hydrolases"/>
    <property type="match status" value="1"/>
</dbReference>
<protein>
    <submittedName>
        <fullName evidence="6">BID domain-containing T4SS effector</fullName>
    </submittedName>
</protein>
<dbReference type="EMBL" id="JBETME010000008">
    <property type="protein sequence ID" value="MES4992538.1"/>
    <property type="molecule type" value="Genomic_DNA"/>
</dbReference>
<keyword evidence="2" id="KW-0067">ATP-binding</keyword>
<feature type="region of interest" description="Disordered" evidence="3">
    <location>
        <begin position="467"/>
        <end position="488"/>
    </location>
</feature>
<feature type="compositionally biased region" description="Basic and acidic residues" evidence="3">
    <location>
        <begin position="467"/>
        <end position="483"/>
    </location>
</feature>
<dbReference type="InterPro" id="IPR010488">
    <property type="entry name" value="Zeta_toxin_domain"/>
</dbReference>
<evidence type="ECO:0000259" key="5">
    <source>
        <dbReference type="Pfam" id="PF17841"/>
    </source>
</evidence>
<evidence type="ECO:0000259" key="4">
    <source>
        <dbReference type="Pfam" id="PF06414"/>
    </source>
</evidence>
<evidence type="ECO:0000256" key="2">
    <source>
        <dbReference type="ARBA" id="ARBA00022840"/>
    </source>
</evidence>
<name>A0ABD5LN01_AGRRD</name>
<dbReference type="GO" id="GO:0005524">
    <property type="term" value="F:ATP binding"/>
    <property type="evidence" value="ECO:0007669"/>
    <property type="project" value="UniProtKB-KW"/>
</dbReference>
<feature type="domain" description="Zeta toxin" evidence="4">
    <location>
        <begin position="36"/>
        <end position="222"/>
    </location>
</feature>
<evidence type="ECO:0000256" key="1">
    <source>
        <dbReference type="ARBA" id="ARBA00022741"/>
    </source>
</evidence>
<reference evidence="6 7" key="1">
    <citation type="submission" date="2024-06" db="EMBL/GenBank/DDBJ databases">
        <title>Genome sequencing of Agrobacterium spp. from tobacco in Serbia.</title>
        <authorList>
            <person name="Ilicic R.J."/>
            <person name="Studholme D.J."/>
            <person name="Jelusic A."/>
            <person name="Barac G."/>
            <person name="Bagi F."/>
            <person name="Popovic Milovanovic T."/>
        </authorList>
    </citation>
    <scope>NUCLEOTIDE SEQUENCE [LARGE SCALE GENOMIC DNA]</scope>
    <source>
        <strain evidence="6 7">DA1</strain>
    </source>
</reference>
<dbReference type="AlphaFoldDB" id="A0ABD5LN01"/>
<evidence type="ECO:0000313" key="7">
    <source>
        <dbReference type="Proteomes" id="UP001438189"/>
    </source>
</evidence>
<dbReference type="InterPro" id="IPR027417">
    <property type="entry name" value="P-loop_NTPase"/>
</dbReference>
<dbReference type="SUPFAM" id="SSF52540">
    <property type="entry name" value="P-loop containing nucleoside triphosphate hydrolases"/>
    <property type="match status" value="1"/>
</dbReference>
<comment type="caution">
    <text evidence="6">The sequence shown here is derived from an EMBL/GenBank/DDBJ whole genome shotgun (WGS) entry which is preliminary data.</text>
</comment>
<dbReference type="NCBIfam" id="NF033856">
    <property type="entry name" value="T4SS_effec_BID"/>
    <property type="match status" value="1"/>
</dbReference>
<dbReference type="Pfam" id="PF17841">
    <property type="entry name" value="Bep_C_terminal"/>
    <property type="match status" value="1"/>
</dbReference>